<dbReference type="InterPro" id="IPR036047">
    <property type="entry name" value="F-box-like_dom_sf"/>
</dbReference>
<feature type="domain" description="F-box" evidence="3">
    <location>
        <begin position="4"/>
        <end position="49"/>
    </location>
</feature>
<dbReference type="GO" id="GO:0005085">
    <property type="term" value="F:guanyl-nucleotide exchange factor activity"/>
    <property type="evidence" value="ECO:0007669"/>
    <property type="project" value="TreeGrafter"/>
</dbReference>
<dbReference type="PROSITE" id="PS50012">
    <property type="entry name" value="RCC1_3"/>
    <property type="match status" value="2"/>
</dbReference>
<feature type="repeat" description="RCC1" evidence="1">
    <location>
        <begin position="135"/>
        <end position="190"/>
    </location>
</feature>
<dbReference type="STRING" id="914234.M2RKX5"/>
<reference evidence="4 5" key="1">
    <citation type="journal article" date="2012" name="Proc. Natl. Acad. Sci. U.S.A.">
        <title>Comparative genomics of Ceriporiopsis subvermispora and Phanerochaete chrysosporium provide insight into selective ligninolysis.</title>
        <authorList>
            <person name="Fernandez-Fueyo E."/>
            <person name="Ruiz-Duenas F.J."/>
            <person name="Ferreira P."/>
            <person name="Floudas D."/>
            <person name="Hibbett D.S."/>
            <person name="Canessa P."/>
            <person name="Larrondo L.F."/>
            <person name="James T.Y."/>
            <person name="Seelenfreund D."/>
            <person name="Lobos S."/>
            <person name="Polanco R."/>
            <person name="Tello M."/>
            <person name="Honda Y."/>
            <person name="Watanabe T."/>
            <person name="Watanabe T."/>
            <person name="Ryu J.S."/>
            <person name="Kubicek C.P."/>
            <person name="Schmoll M."/>
            <person name="Gaskell J."/>
            <person name="Hammel K.E."/>
            <person name="St John F.J."/>
            <person name="Vanden Wymelenberg A."/>
            <person name="Sabat G."/>
            <person name="Splinter BonDurant S."/>
            <person name="Syed K."/>
            <person name="Yadav J.S."/>
            <person name="Doddapaneni H."/>
            <person name="Subramanian V."/>
            <person name="Lavin J.L."/>
            <person name="Oguiza J.A."/>
            <person name="Perez G."/>
            <person name="Pisabarro A.G."/>
            <person name="Ramirez L."/>
            <person name="Santoyo F."/>
            <person name="Master E."/>
            <person name="Coutinho P.M."/>
            <person name="Henrissat B."/>
            <person name="Lombard V."/>
            <person name="Magnuson J.K."/>
            <person name="Kuees U."/>
            <person name="Hori C."/>
            <person name="Igarashi K."/>
            <person name="Samejima M."/>
            <person name="Held B.W."/>
            <person name="Barry K.W."/>
            <person name="LaButti K.M."/>
            <person name="Lapidus A."/>
            <person name="Lindquist E.A."/>
            <person name="Lucas S.M."/>
            <person name="Riley R."/>
            <person name="Salamov A.A."/>
            <person name="Hoffmeister D."/>
            <person name="Schwenk D."/>
            <person name="Hadar Y."/>
            <person name="Yarden O."/>
            <person name="de Vries R.P."/>
            <person name="Wiebenga A."/>
            <person name="Stenlid J."/>
            <person name="Eastwood D."/>
            <person name="Grigoriev I.V."/>
            <person name="Berka R.M."/>
            <person name="Blanchette R.A."/>
            <person name="Kersten P."/>
            <person name="Martinez A.T."/>
            <person name="Vicuna R."/>
            <person name="Cullen D."/>
        </authorList>
    </citation>
    <scope>NUCLEOTIDE SEQUENCE [LARGE SCALE GENOMIC DNA]</scope>
    <source>
        <strain evidence="4 5">B</strain>
    </source>
</reference>
<dbReference type="Gene3D" id="2.130.10.30">
    <property type="entry name" value="Regulator of chromosome condensation 1/beta-lactamase-inhibitor protein II"/>
    <property type="match status" value="2"/>
</dbReference>
<dbReference type="HOGENOM" id="CLU_017519_1_0_1"/>
<organism evidence="4 5">
    <name type="scientific">Ceriporiopsis subvermispora (strain B)</name>
    <name type="common">White-rot fungus</name>
    <name type="synonym">Gelatoporia subvermispora</name>
    <dbReference type="NCBI Taxonomy" id="914234"/>
    <lineage>
        <taxon>Eukaryota</taxon>
        <taxon>Fungi</taxon>
        <taxon>Dikarya</taxon>
        <taxon>Basidiomycota</taxon>
        <taxon>Agaricomycotina</taxon>
        <taxon>Agaricomycetes</taxon>
        <taxon>Polyporales</taxon>
        <taxon>Gelatoporiaceae</taxon>
        <taxon>Gelatoporia</taxon>
    </lineage>
</organism>
<evidence type="ECO:0000313" key="4">
    <source>
        <dbReference type="EMBL" id="EMD39127.1"/>
    </source>
</evidence>
<dbReference type="Pfam" id="PF12937">
    <property type="entry name" value="F-box-like"/>
    <property type="match status" value="1"/>
</dbReference>
<feature type="repeat" description="RCC1" evidence="1">
    <location>
        <begin position="76"/>
        <end position="134"/>
    </location>
</feature>
<dbReference type="EMBL" id="KB445794">
    <property type="protein sequence ID" value="EMD39127.1"/>
    <property type="molecule type" value="Genomic_DNA"/>
</dbReference>
<evidence type="ECO:0000259" key="3">
    <source>
        <dbReference type="Pfam" id="PF12937"/>
    </source>
</evidence>
<dbReference type="AlphaFoldDB" id="M2RKX5"/>
<sequence>MPAITDLPVELFLDNILPLLPNADLIHFGATSRLFYQLASDETLWHRKLQQDFNFSGADTARRTGWKFLYSRLAHPRLHVWGESTHGRLGMAEGDLPRSNVPMGVPFPVQLRIPGVRIVSLVASGMSFHALDSKGNVFVWGELDGSAMALRSDGFSEPCKRAERPMRLNLPVKFRSLSCGRLHTTALDASSDVWTFTSWGRPFRLSSPLLDKSSPDSTPAQIECGWAFSSVLTMGGDVLVFWPLGGRMHGVIERTNEELNETRPESRARPTKEEPDVIPCHWWVMQGVDPIRLPPIPANLPEMDTGLGERERAEETRVVKVAGMDNYLIALTNKGHVLRYDHLGGEHDYERGAWRFLPEFCDPQRIRANPAFAEHDIELPEALQITHISAHFTTFFAYTPGARSLVLMGKSDTPEPFTPLVLPALQNRGVIAVVLGDYHYGALTASGQLLTWGSFSKGALGLGEPTQLPVGTPGGFATEANRQAALRGRWGMQVPPPEVREPAPVHFGSAGAAREMFCFAAAAAGWHTGALVIDLDPDADEDADAEEAGPMPGAFPERPRTPPRGGYDQWAPGAPHILPFGRGFGPFRVGFAGRGAFGGRGRGGPRAS</sequence>
<dbReference type="InterPro" id="IPR009091">
    <property type="entry name" value="RCC1/BLIP-II"/>
</dbReference>
<dbReference type="GO" id="GO:0005737">
    <property type="term" value="C:cytoplasm"/>
    <property type="evidence" value="ECO:0007669"/>
    <property type="project" value="TreeGrafter"/>
</dbReference>
<dbReference type="OrthoDB" id="61110at2759"/>
<dbReference type="PANTHER" id="PTHR45982">
    <property type="entry name" value="REGULATOR OF CHROMOSOME CONDENSATION"/>
    <property type="match status" value="1"/>
</dbReference>
<dbReference type="Gene3D" id="1.20.1280.50">
    <property type="match status" value="1"/>
</dbReference>
<accession>M2RKX5</accession>
<dbReference type="InterPro" id="IPR001810">
    <property type="entry name" value="F-box_dom"/>
</dbReference>
<proteinExistence type="predicted"/>
<evidence type="ECO:0000313" key="5">
    <source>
        <dbReference type="Proteomes" id="UP000016930"/>
    </source>
</evidence>
<dbReference type="SUPFAM" id="SSF50985">
    <property type="entry name" value="RCC1/BLIP-II"/>
    <property type="match status" value="1"/>
</dbReference>
<dbReference type="PANTHER" id="PTHR45982:SF3">
    <property type="entry name" value="F-BOX PROTEIN POF9"/>
    <property type="match status" value="1"/>
</dbReference>
<name>M2RKX5_CERS8</name>
<dbReference type="InterPro" id="IPR000408">
    <property type="entry name" value="Reg_chr_condens"/>
</dbReference>
<dbReference type="InterPro" id="IPR051553">
    <property type="entry name" value="Ran_GTPase-activating"/>
</dbReference>
<gene>
    <name evidence="4" type="ORF">CERSUDRAFT_112811</name>
</gene>
<dbReference type="Proteomes" id="UP000016930">
    <property type="component" value="Unassembled WGS sequence"/>
</dbReference>
<dbReference type="SUPFAM" id="SSF81383">
    <property type="entry name" value="F-box domain"/>
    <property type="match status" value="1"/>
</dbReference>
<keyword evidence="5" id="KW-1185">Reference proteome</keyword>
<protein>
    <recommendedName>
        <fullName evidence="3">F-box domain-containing protein</fullName>
    </recommendedName>
</protein>
<feature type="region of interest" description="Disordered" evidence="2">
    <location>
        <begin position="541"/>
        <end position="566"/>
    </location>
</feature>
<evidence type="ECO:0000256" key="2">
    <source>
        <dbReference type="SAM" id="MobiDB-lite"/>
    </source>
</evidence>
<evidence type="ECO:0000256" key="1">
    <source>
        <dbReference type="PROSITE-ProRule" id="PRU00235"/>
    </source>
</evidence>